<evidence type="ECO:0000313" key="2">
    <source>
        <dbReference type="EMBL" id="ARW68831.1"/>
    </source>
</evidence>
<dbReference type="Gene3D" id="1.10.10.1770">
    <property type="entry name" value="Gun4-like"/>
    <property type="match status" value="1"/>
</dbReference>
<organism evidence="2">
    <name type="scientific">Kapraunia schneideri</name>
    <dbReference type="NCBI Taxonomy" id="717899"/>
    <lineage>
        <taxon>Eukaryota</taxon>
        <taxon>Rhodophyta</taxon>
        <taxon>Florideophyceae</taxon>
        <taxon>Rhodymeniophycidae</taxon>
        <taxon>Ceramiales</taxon>
        <taxon>Rhodomelaceae</taxon>
        <taxon>Kapraunia</taxon>
    </lineage>
</organism>
<sequence length="242" mass="28981">MKKAETTIKDLKEEINVILSHNNKAISPKIEAKINKMIKQDMSRNIIISSIVNKYQQLNYTPSSVEGFIYQKIIETQDNKMIQELRNHLPEGLIQLDKSTQINYQPLQELLIKKNFQEADELTQKFLCRLVEEKTNNKKKWLYFTDIHFITKNELFTIDLLWKIYSKGKFGFSIQKHIWIKQNKQWDKLWEKIKWQKAKTGIMKRYPQEFTWSIDAPEGHLPLFNQLRGTQTLAYLFQKIDW</sequence>
<accession>A0A1Z1MSR9</accession>
<reference evidence="2" key="1">
    <citation type="journal article" date="2017" name="J. Phycol.">
        <title>Analysis of chloroplast genomes and a supermatrix inform reclassification of the Rhodomelaceae (Rhodophyta).</title>
        <authorList>
            <person name="Diaz-Tapia P."/>
            <person name="Maggs C.A."/>
            <person name="West J.A."/>
            <person name="Verbruggen H."/>
        </authorList>
    </citation>
    <scope>NUCLEOTIDE SEQUENCE</scope>
    <source>
        <strain evidence="2">PD1720</strain>
    </source>
</reference>
<name>A0A1Z1MSR9_9FLOR</name>
<dbReference type="InterPro" id="IPR008629">
    <property type="entry name" value="GUN4-like"/>
</dbReference>
<feature type="domain" description="GUN4-like" evidence="1">
    <location>
        <begin position="99"/>
        <end position="238"/>
    </location>
</feature>
<gene>
    <name evidence="2" type="primary">ycf53</name>
</gene>
<dbReference type="RefSeq" id="YP_009399225.1">
    <property type="nucleotide sequence ID" value="NC_035296.1"/>
</dbReference>
<dbReference type="AlphaFoldDB" id="A0A1Z1MSR9"/>
<dbReference type="InterPro" id="IPR037215">
    <property type="entry name" value="GUN4-like_sf"/>
</dbReference>
<dbReference type="GO" id="GO:0046906">
    <property type="term" value="F:tetrapyrrole binding"/>
    <property type="evidence" value="ECO:0007669"/>
    <property type="project" value="TreeGrafter"/>
</dbReference>
<proteinExistence type="predicted"/>
<dbReference type="PANTHER" id="PTHR34800">
    <property type="entry name" value="TETRAPYRROLE-BINDING PROTEIN, CHLOROPLASTIC"/>
    <property type="match status" value="1"/>
</dbReference>
<dbReference type="SUPFAM" id="SSF140869">
    <property type="entry name" value="GUN4-like"/>
    <property type="match status" value="1"/>
</dbReference>
<protein>
    <recommendedName>
        <fullName evidence="1">GUN4-like domain-containing protein</fullName>
    </recommendedName>
</protein>
<dbReference type="CDD" id="cd16383">
    <property type="entry name" value="GUN4"/>
    <property type="match status" value="1"/>
</dbReference>
<geneLocation type="chloroplast" evidence="2"/>
<dbReference type="EMBL" id="MF101454">
    <property type="protein sequence ID" value="ARW68831.1"/>
    <property type="molecule type" value="Genomic_DNA"/>
</dbReference>
<dbReference type="Gene3D" id="1.25.40.620">
    <property type="match status" value="1"/>
</dbReference>
<evidence type="ECO:0000259" key="1">
    <source>
        <dbReference type="Pfam" id="PF05419"/>
    </source>
</evidence>
<dbReference type="Pfam" id="PF05419">
    <property type="entry name" value="GUN4"/>
    <property type="match status" value="1"/>
</dbReference>
<dbReference type="PANTHER" id="PTHR34800:SF1">
    <property type="entry name" value="TETRAPYRROLE-BINDING PROTEIN, CHLOROPLASTIC"/>
    <property type="match status" value="1"/>
</dbReference>
<keyword evidence="2" id="KW-0934">Plastid</keyword>
<dbReference type="GeneID" id="33361886"/>
<keyword evidence="2" id="KW-0150">Chloroplast</keyword>